<evidence type="ECO:0000256" key="5">
    <source>
        <dbReference type="HAMAP-Rule" id="MF_00902"/>
    </source>
</evidence>
<dbReference type="Proteomes" id="UP000192478">
    <property type="component" value="Chromosome"/>
</dbReference>
<evidence type="ECO:0000256" key="1">
    <source>
        <dbReference type="ARBA" id="ARBA00004141"/>
    </source>
</evidence>
<gene>
    <name evidence="7" type="primary">tatC2</name>
    <name evidence="5" type="synonym">tatC</name>
    <name evidence="6" type="ORF">BJL90_18905</name>
    <name evidence="7" type="ORF">CLFO_27430</name>
</gene>
<feature type="transmembrane region" description="Helical" evidence="5">
    <location>
        <begin position="66"/>
        <end position="93"/>
    </location>
</feature>
<feature type="transmembrane region" description="Helical" evidence="5">
    <location>
        <begin position="100"/>
        <end position="128"/>
    </location>
</feature>
<dbReference type="InterPro" id="IPR002033">
    <property type="entry name" value="TatC"/>
</dbReference>
<dbReference type="PROSITE" id="PS01218">
    <property type="entry name" value="TATC"/>
    <property type="match status" value="1"/>
</dbReference>
<dbReference type="GO" id="GO:0065002">
    <property type="term" value="P:intracellular protein transmembrane transport"/>
    <property type="evidence" value="ECO:0007669"/>
    <property type="project" value="TreeGrafter"/>
</dbReference>
<dbReference type="Proteomes" id="UP000177894">
    <property type="component" value="Chromosome"/>
</dbReference>
<dbReference type="InterPro" id="IPR019820">
    <property type="entry name" value="Sec-indep_translocase_CS"/>
</dbReference>
<evidence type="ECO:0000313" key="9">
    <source>
        <dbReference type="Proteomes" id="UP000192478"/>
    </source>
</evidence>
<reference evidence="6 8" key="1">
    <citation type="submission" date="2016-10" db="EMBL/GenBank/DDBJ databases">
        <title>Complete Genome Sequence of Acetogen Clostridium formicoaceticum ATCC 27076.</title>
        <authorList>
            <person name="Bao T."/>
            <person name="Cheng C."/>
            <person name="Zhao J."/>
            <person name="Yang S.-T."/>
            <person name="Wang J."/>
            <person name="Wang M."/>
        </authorList>
    </citation>
    <scope>NUCLEOTIDE SEQUENCE [LARGE SCALE GENOMIC DNA]</scope>
    <source>
        <strain evidence="6 8">ATCC 27076</strain>
    </source>
</reference>
<protein>
    <recommendedName>
        <fullName evidence="5">Sec-independent protein translocase protein TatC</fullName>
    </recommendedName>
</protein>
<evidence type="ECO:0000256" key="4">
    <source>
        <dbReference type="ARBA" id="ARBA00023136"/>
    </source>
</evidence>
<organism evidence="7 9">
    <name type="scientific">Clostridium formicaceticum</name>
    <dbReference type="NCBI Taxonomy" id="1497"/>
    <lineage>
        <taxon>Bacteria</taxon>
        <taxon>Bacillati</taxon>
        <taxon>Bacillota</taxon>
        <taxon>Clostridia</taxon>
        <taxon>Eubacteriales</taxon>
        <taxon>Clostridiaceae</taxon>
        <taxon>Clostridium</taxon>
    </lineage>
</organism>
<keyword evidence="5" id="KW-1003">Cell membrane</keyword>
<keyword evidence="3 5" id="KW-1133">Transmembrane helix</keyword>
<dbReference type="PANTHER" id="PTHR30371">
    <property type="entry name" value="SEC-INDEPENDENT PROTEIN TRANSLOCASE PROTEIN TATC"/>
    <property type="match status" value="1"/>
</dbReference>
<dbReference type="AlphaFoldDB" id="A0AAC9RMI1"/>
<dbReference type="HAMAP" id="MF_00902">
    <property type="entry name" value="TatC"/>
    <property type="match status" value="1"/>
</dbReference>
<keyword evidence="5" id="KW-0811">Translocation</keyword>
<dbReference type="EMBL" id="CP017603">
    <property type="protein sequence ID" value="AOY77744.1"/>
    <property type="molecule type" value="Genomic_DNA"/>
</dbReference>
<evidence type="ECO:0000256" key="2">
    <source>
        <dbReference type="ARBA" id="ARBA00022692"/>
    </source>
</evidence>
<dbReference type="EMBL" id="CP020559">
    <property type="protein sequence ID" value="ARE88342.1"/>
    <property type="molecule type" value="Genomic_DNA"/>
</dbReference>
<keyword evidence="5" id="KW-0813">Transport</keyword>
<dbReference type="RefSeq" id="WP_070971804.1">
    <property type="nucleotide sequence ID" value="NZ_CP017603.1"/>
</dbReference>
<evidence type="ECO:0000313" key="8">
    <source>
        <dbReference type="Proteomes" id="UP000177894"/>
    </source>
</evidence>
<proteinExistence type="inferred from homology"/>
<dbReference type="Pfam" id="PF00902">
    <property type="entry name" value="TatC"/>
    <property type="match status" value="1"/>
</dbReference>
<feature type="transmembrane region" description="Helical" evidence="5">
    <location>
        <begin position="20"/>
        <end position="46"/>
    </location>
</feature>
<keyword evidence="5" id="KW-0653">Protein transport</keyword>
<accession>A0AAC9RMI1</accession>
<keyword evidence="4 5" id="KW-0472">Membrane</keyword>
<comment type="function">
    <text evidence="5">Part of the twin-arginine translocation (Tat) system that transports large folded proteins containing a characteristic twin-arginine motif in their signal peptide across membranes.</text>
</comment>
<sequence length="243" mass="27103">MIINYAKIIEPLERFRKVIIFSLIIVMVVMIVAYLRADVLIGFLAKPLGEKQLVFLSPIEGFMTKIQVAFFTALALSSPLIFWQAVGLAVPLLGRRQKKVLYWVIPLATLLFTVGVIFSFTVVIPITLKFLLKMGEAYMTATLAAGQYFSFVIMLSLGMGVVFELPVILAILATVGIINSRMLREKRKFAFLGIMVLAAFITPSDAFSMLAVGIPVFLLYEFSILMILVIEKSSKKHSNLQEV</sequence>
<feature type="transmembrane region" description="Helical" evidence="5">
    <location>
        <begin position="212"/>
        <end position="230"/>
    </location>
</feature>
<evidence type="ECO:0000256" key="3">
    <source>
        <dbReference type="ARBA" id="ARBA00022989"/>
    </source>
</evidence>
<dbReference type="NCBIfam" id="TIGR00945">
    <property type="entry name" value="tatC"/>
    <property type="match status" value="1"/>
</dbReference>
<dbReference type="PANTHER" id="PTHR30371:SF0">
    <property type="entry name" value="SEC-INDEPENDENT PROTEIN TRANSLOCASE PROTEIN TATC, CHLOROPLASTIC-RELATED"/>
    <property type="match status" value="1"/>
</dbReference>
<reference evidence="7 9" key="2">
    <citation type="submission" date="2017-03" db="EMBL/GenBank/DDBJ databases">
        <title>Complete sequence of Clostridium formicaceticum DSM 92.</title>
        <authorList>
            <person name="Poehlein A."/>
            <person name="Karl M."/>
            <person name="Bengelsdorf F.R."/>
            <person name="Duerre P."/>
            <person name="Daniel R."/>
        </authorList>
    </citation>
    <scope>NUCLEOTIDE SEQUENCE [LARGE SCALE GENOMIC DNA]</scope>
    <source>
        <strain evidence="7 9">DSM 92</strain>
    </source>
</reference>
<dbReference type="PRINTS" id="PR01840">
    <property type="entry name" value="TATCFAMILY"/>
</dbReference>
<comment type="similarity">
    <text evidence="5">Belongs to the TatC family.</text>
</comment>
<keyword evidence="8" id="KW-1185">Reference proteome</keyword>
<dbReference type="KEGG" id="cfm:BJL90_18905"/>
<dbReference type="GO" id="GO:0009977">
    <property type="term" value="F:proton motive force dependent protein transmembrane transporter activity"/>
    <property type="evidence" value="ECO:0007669"/>
    <property type="project" value="TreeGrafter"/>
</dbReference>
<comment type="subcellular location">
    <subcellularLocation>
        <location evidence="5">Cell membrane</location>
        <topology evidence="5">Multi-pass membrane protein</topology>
    </subcellularLocation>
    <subcellularLocation>
        <location evidence="1">Membrane</location>
        <topology evidence="1">Multi-pass membrane protein</topology>
    </subcellularLocation>
</comment>
<dbReference type="GO" id="GO:0043953">
    <property type="term" value="P:protein transport by the Tat complex"/>
    <property type="evidence" value="ECO:0007669"/>
    <property type="project" value="UniProtKB-UniRule"/>
</dbReference>
<name>A0AAC9RMI1_9CLOT</name>
<evidence type="ECO:0000313" key="6">
    <source>
        <dbReference type="EMBL" id="AOY77744.1"/>
    </source>
</evidence>
<dbReference type="GO" id="GO:0033281">
    <property type="term" value="C:TAT protein transport complex"/>
    <property type="evidence" value="ECO:0007669"/>
    <property type="project" value="UniProtKB-UniRule"/>
</dbReference>
<keyword evidence="2 5" id="KW-0812">Transmembrane</keyword>
<evidence type="ECO:0000313" key="7">
    <source>
        <dbReference type="EMBL" id="ARE88342.1"/>
    </source>
</evidence>
<comment type="subunit">
    <text evidence="5">Forms a complex with TatA.</text>
</comment>
<feature type="transmembrane region" description="Helical" evidence="5">
    <location>
        <begin position="148"/>
        <end position="177"/>
    </location>
</feature>
<feature type="transmembrane region" description="Helical" evidence="5">
    <location>
        <begin position="189"/>
        <end position="206"/>
    </location>
</feature>